<dbReference type="Gene3D" id="1.25.10.10">
    <property type="entry name" value="Leucine-rich Repeat Variant"/>
    <property type="match status" value="1"/>
</dbReference>
<evidence type="ECO:0000256" key="1">
    <source>
        <dbReference type="SAM" id="MobiDB-lite"/>
    </source>
</evidence>
<sequence length="548" mass="62326">MKQKSSLENIQGTLSTTTILRDDLCRLFCKPRLLPRIAAQLEDTYNVAEKEWDFERLKEQFERELEKKKKEKQNNQDSNIIDEDEDEDDENFESFNSQLNQQSVTAFGGAGVFVQCGDLSAREVMRMMVDILLFFSQVSQSVSVHLAEEDVMNHLLIIIPKLNAQKEKQDNKLLMFTKPNKQTQQQTYRVDKEKEEENLTMQVALLTSLRTVAMNQRAAKMLENCGAVRSVVDFFNILPSSKAQNQLVMAAYYLSYLNNRRTEILADAGIIPVLQKFVSSASALAQFALDVLLALPSYTSAVTRQRMWEAHQAQFLLKLLGRHQLLFMHQNVYNALRAWLASADKDRLSKLLSRRDSLPLLLAPFLAGVDIDIDDDDDQNDESQKDYNQQQLSLSQLSFKRGLGSINHGFHSLHVQRPLPLIEWEKLLPQFEKILTLSPSLADAVARSRGLWNRLLLCLGEIEKVYANNALLARGVMGLVLILVVAAKHTKSGIEILNAIGETKILPLVQLMEKKEILIIQQIARALLREFGVEEETAPEIIYKQGDL</sequence>
<dbReference type="Proteomes" id="UP000324800">
    <property type="component" value="Unassembled WGS sequence"/>
</dbReference>
<dbReference type="AlphaFoldDB" id="A0A5J4XB27"/>
<organism evidence="2 3">
    <name type="scientific">Streblomastix strix</name>
    <dbReference type="NCBI Taxonomy" id="222440"/>
    <lineage>
        <taxon>Eukaryota</taxon>
        <taxon>Metamonada</taxon>
        <taxon>Preaxostyla</taxon>
        <taxon>Oxymonadida</taxon>
        <taxon>Streblomastigidae</taxon>
        <taxon>Streblomastix</taxon>
    </lineage>
</organism>
<accession>A0A5J4XB27</accession>
<dbReference type="InterPro" id="IPR011989">
    <property type="entry name" value="ARM-like"/>
</dbReference>
<proteinExistence type="predicted"/>
<evidence type="ECO:0000313" key="3">
    <source>
        <dbReference type="Proteomes" id="UP000324800"/>
    </source>
</evidence>
<dbReference type="InterPro" id="IPR016024">
    <property type="entry name" value="ARM-type_fold"/>
</dbReference>
<feature type="region of interest" description="Disordered" evidence="1">
    <location>
        <begin position="65"/>
        <end position="92"/>
    </location>
</feature>
<feature type="compositionally biased region" description="Basic and acidic residues" evidence="1">
    <location>
        <begin position="65"/>
        <end position="74"/>
    </location>
</feature>
<name>A0A5J4XB27_9EUKA</name>
<gene>
    <name evidence="2" type="ORF">EZS28_000084</name>
</gene>
<reference evidence="2 3" key="1">
    <citation type="submission" date="2019-03" db="EMBL/GenBank/DDBJ databases">
        <title>Single cell metagenomics reveals metabolic interactions within the superorganism composed of flagellate Streblomastix strix and complex community of Bacteroidetes bacteria on its surface.</title>
        <authorList>
            <person name="Treitli S.C."/>
            <person name="Kolisko M."/>
            <person name="Husnik F."/>
            <person name="Keeling P."/>
            <person name="Hampl V."/>
        </authorList>
    </citation>
    <scope>NUCLEOTIDE SEQUENCE [LARGE SCALE GENOMIC DNA]</scope>
    <source>
        <strain evidence="2">ST1C</strain>
    </source>
</reference>
<protein>
    <submittedName>
        <fullName evidence="2">Uncharacterized protein</fullName>
    </submittedName>
</protein>
<feature type="compositionally biased region" description="Acidic residues" evidence="1">
    <location>
        <begin position="80"/>
        <end position="92"/>
    </location>
</feature>
<comment type="caution">
    <text evidence="2">The sequence shown here is derived from an EMBL/GenBank/DDBJ whole genome shotgun (WGS) entry which is preliminary data.</text>
</comment>
<evidence type="ECO:0000313" key="2">
    <source>
        <dbReference type="EMBL" id="KAA6404397.1"/>
    </source>
</evidence>
<dbReference type="EMBL" id="SNRW01000005">
    <property type="protein sequence ID" value="KAA6404397.1"/>
    <property type="molecule type" value="Genomic_DNA"/>
</dbReference>
<dbReference type="SUPFAM" id="SSF48371">
    <property type="entry name" value="ARM repeat"/>
    <property type="match status" value="1"/>
</dbReference>